<dbReference type="AlphaFoldDB" id="X1TCN7"/>
<name>X1TCN7_9ZZZZ</name>
<dbReference type="GO" id="GO:0016491">
    <property type="term" value="F:oxidoreductase activity"/>
    <property type="evidence" value="ECO:0007669"/>
    <property type="project" value="InterPro"/>
</dbReference>
<dbReference type="PANTHER" id="PTHR47495:SF1">
    <property type="entry name" value="BLL3820 PROTEIN"/>
    <property type="match status" value="1"/>
</dbReference>
<organism evidence="2">
    <name type="scientific">marine sediment metagenome</name>
    <dbReference type="NCBI Taxonomy" id="412755"/>
    <lineage>
        <taxon>unclassified sequences</taxon>
        <taxon>metagenomes</taxon>
        <taxon>ecological metagenomes</taxon>
    </lineage>
</organism>
<protein>
    <recommendedName>
        <fullName evidence="1">Aldehyde oxidase/xanthine dehydrogenase second molybdopterin binding domain-containing protein</fullName>
    </recommendedName>
</protein>
<dbReference type="Pfam" id="PF20256">
    <property type="entry name" value="MoCoBD_2"/>
    <property type="match status" value="1"/>
</dbReference>
<dbReference type="Gene3D" id="3.30.365.10">
    <property type="entry name" value="Aldehyde oxidase/xanthine dehydrogenase, molybdopterin binding domain"/>
    <property type="match status" value="2"/>
</dbReference>
<dbReference type="InterPro" id="IPR052516">
    <property type="entry name" value="N-heterocyclic_Hydroxylase"/>
</dbReference>
<evidence type="ECO:0000313" key="2">
    <source>
        <dbReference type="EMBL" id="GAJ02994.1"/>
    </source>
</evidence>
<feature type="non-terminal residue" evidence="2">
    <location>
        <position position="233"/>
    </location>
</feature>
<dbReference type="InterPro" id="IPR046867">
    <property type="entry name" value="AldOxase/xan_DH_MoCoBD2"/>
</dbReference>
<dbReference type="PANTHER" id="PTHR47495">
    <property type="entry name" value="ALDEHYDE DEHYDROGENASE"/>
    <property type="match status" value="1"/>
</dbReference>
<gene>
    <name evidence="2" type="ORF">S12H4_53414</name>
</gene>
<dbReference type="EMBL" id="BARW01033998">
    <property type="protein sequence ID" value="GAJ02994.1"/>
    <property type="molecule type" value="Genomic_DNA"/>
</dbReference>
<dbReference type="InterPro" id="IPR037165">
    <property type="entry name" value="AldOxase/xan_DH_Mopterin-bd_sf"/>
</dbReference>
<proteinExistence type="predicted"/>
<accession>X1TCN7</accession>
<sequence length="233" mass="25340">MDFTKAIEKGGEVFGWKNKWQGWGKATAVNGVKRRGVGIGVHSNADVGEDVSEAQVKLSADGRVMLNVCVSESGHGQRSSLCKMAAEVLNLPLENVKMSPPDTEVNPFEFGLMGSRGTYAVGSAVIAAAEDARRRLLDLAATKLGTTPDHLDTEDGMIYIIGRPEKRMPWRRIMGLYRTITGEGRFEPDHSLCNFLMTFVEVEVDTETGKVELKNVVNATDAGQIISPKTLEG</sequence>
<feature type="domain" description="Aldehyde oxidase/xanthine dehydrogenase second molybdopterin binding" evidence="1">
    <location>
        <begin position="17"/>
        <end position="233"/>
    </location>
</feature>
<reference evidence="2" key="1">
    <citation type="journal article" date="2014" name="Front. Microbiol.">
        <title>High frequency of phylogenetically diverse reductive dehalogenase-homologous genes in deep subseafloor sedimentary metagenomes.</title>
        <authorList>
            <person name="Kawai M."/>
            <person name="Futagami T."/>
            <person name="Toyoda A."/>
            <person name="Takaki Y."/>
            <person name="Nishi S."/>
            <person name="Hori S."/>
            <person name="Arai W."/>
            <person name="Tsubouchi T."/>
            <person name="Morono Y."/>
            <person name="Uchiyama I."/>
            <person name="Ito T."/>
            <person name="Fujiyama A."/>
            <person name="Inagaki F."/>
            <person name="Takami H."/>
        </authorList>
    </citation>
    <scope>NUCLEOTIDE SEQUENCE</scope>
    <source>
        <strain evidence="2">Expedition CK06-06</strain>
    </source>
</reference>
<comment type="caution">
    <text evidence="2">The sequence shown here is derived from an EMBL/GenBank/DDBJ whole genome shotgun (WGS) entry which is preliminary data.</text>
</comment>
<evidence type="ECO:0000259" key="1">
    <source>
        <dbReference type="Pfam" id="PF20256"/>
    </source>
</evidence>
<dbReference type="SUPFAM" id="SSF56003">
    <property type="entry name" value="Molybdenum cofactor-binding domain"/>
    <property type="match status" value="1"/>
</dbReference>